<sequence>MDATLLYESSLKYSPRHNPSPSLHSSEHHNSRDSYAFGYDNILGGEDVFEIKTLGNDGNANHSQSYQESRQAANIGTALGHKTPMLCSSDASSNSNTNSNNMLFDLSDSNHWLPLSPSFLHLSSPNLFGESNPKWGTVYNTSLANIDDNIITLSHPDDDHDSNNNIQHFCDNFFLPAFNHSMCYFSNSNEFIITNFL</sequence>
<dbReference type="Proteomes" id="UP000023152">
    <property type="component" value="Unassembled WGS sequence"/>
</dbReference>
<evidence type="ECO:0000313" key="3">
    <source>
        <dbReference type="Proteomes" id="UP000023152"/>
    </source>
</evidence>
<evidence type="ECO:0000256" key="1">
    <source>
        <dbReference type="SAM" id="MobiDB-lite"/>
    </source>
</evidence>
<comment type="caution">
    <text evidence="2">The sequence shown here is derived from an EMBL/GenBank/DDBJ whole genome shotgun (WGS) entry which is preliminary data.</text>
</comment>
<gene>
    <name evidence="2" type="ORF">RFI_03974</name>
</gene>
<dbReference type="EMBL" id="ASPP01003642">
    <property type="protein sequence ID" value="ETO33133.1"/>
    <property type="molecule type" value="Genomic_DNA"/>
</dbReference>
<evidence type="ECO:0000313" key="2">
    <source>
        <dbReference type="EMBL" id="ETO33133.1"/>
    </source>
</evidence>
<keyword evidence="3" id="KW-1185">Reference proteome</keyword>
<reference evidence="2 3" key="1">
    <citation type="journal article" date="2013" name="Curr. Biol.">
        <title>The Genome of the Foraminiferan Reticulomyxa filosa.</title>
        <authorList>
            <person name="Glockner G."/>
            <person name="Hulsmann N."/>
            <person name="Schleicher M."/>
            <person name="Noegel A.A."/>
            <person name="Eichinger L."/>
            <person name="Gallinger C."/>
            <person name="Pawlowski J."/>
            <person name="Sierra R."/>
            <person name="Euteneuer U."/>
            <person name="Pillet L."/>
            <person name="Moustafa A."/>
            <person name="Platzer M."/>
            <person name="Groth M."/>
            <person name="Szafranski K."/>
            <person name="Schliwa M."/>
        </authorList>
    </citation>
    <scope>NUCLEOTIDE SEQUENCE [LARGE SCALE GENOMIC DNA]</scope>
</reference>
<protein>
    <submittedName>
        <fullName evidence="2">Uncharacterized protein</fullName>
    </submittedName>
</protein>
<name>X6P4T4_RETFI</name>
<accession>X6P4T4</accession>
<organism evidence="2 3">
    <name type="scientific">Reticulomyxa filosa</name>
    <dbReference type="NCBI Taxonomy" id="46433"/>
    <lineage>
        <taxon>Eukaryota</taxon>
        <taxon>Sar</taxon>
        <taxon>Rhizaria</taxon>
        <taxon>Retaria</taxon>
        <taxon>Foraminifera</taxon>
        <taxon>Monothalamids</taxon>
        <taxon>Reticulomyxidae</taxon>
        <taxon>Reticulomyxa</taxon>
    </lineage>
</organism>
<proteinExistence type="predicted"/>
<dbReference type="AlphaFoldDB" id="X6P4T4"/>
<feature type="region of interest" description="Disordered" evidence="1">
    <location>
        <begin position="8"/>
        <end position="29"/>
    </location>
</feature>